<proteinExistence type="inferred from homology"/>
<dbReference type="SUPFAM" id="SSF53335">
    <property type="entry name" value="S-adenosyl-L-methionine-dependent methyltransferases"/>
    <property type="match status" value="1"/>
</dbReference>
<dbReference type="Gene3D" id="3.40.50.150">
    <property type="entry name" value="Vaccinia Virus protein VP39"/>
    <property type="match status" value="1"/>
</dbReference>
<dbReference type="NCBIfam" id="TIGR01983">
    <property type="entry name" value="UbiG"/>
    <property type="match status" value="1"/>
</dbReference>
<gene>
    <name evidence="6" type="ORF">ALEPTO_LOCUS11808</name>
</gene>
<dbReference type="PANTHER" id="PTHR43464">
    <property type="entry name" value="METHYLTRANSFERASE"/>
    <property type="match status" value="1"/>
</dbReference>
<dbReference type="GO" id="GO:0010420">
    <property type="term" value="F:polyprenyldihydroxybenzoate methyltransferase activity"/>
    <property type="evidence" value="ECO:0007669"/>
    <property type="project" value="InterPro"/>
</dbReference>
<dbReference type="Proteomes" id="UP000789508">
    <property type="component" value="Unassembled WGS sequence"/>
</dbReference>
<dbReference type="GO" id="GO:0061542">
    <property type="term" value="F:3-demethylubiquinol 3-O-methyltransferase activity"/>
    <property type="evidence" value="ECO:0007669"/>
    <property type="project" value="InterPro"/>
</dbReference>
<dbReference type="PANTHER" id="PTHR43464:SF19">
    <property type="entry name" value="UBIQUINONE BIOSYNTHESIS O-METHYLTRANSFERASE, MITOCHONDRIAL"/>
    <property type="match status" value="1"/>
</dbReference>
<organism evidence="6 7">
    <name type="scientific">Ambispora leptoticha</name>
    <dbReference type="NCBI Taxonomy" id="144679"/>
    <lineage>
        <taxon>Eukaryota</taxon>
        <taxon>Fungi</taxon>
        <taxon>Fungi incertae sedis</taxon>
        <taxon>Mucoromycota</taxon>
        <taxon>Glomeromycotina</taxon>
        <taxon>Glomeromycetes</taxon>
        <taxon>Archaeosporales</taxon>
        <taxon>Ambisporaceae</taxon>
        <taxon>Ambispora</taxon>
    </lineage>
</organism>
<evidence type="ECO:0000256" key="2">
    <source>
        <dbReference type="ARBA" id="ARBA00022679"/>
    </source>
</evidence>
<keyword evidence="3" id="KW-0831">Ubiquinone biosynthesis</keyword>
<dbReference type="Pfam" id="PF08241">
    <property type="entry name" value="Methyltransf_11"/>
    <property type="match status" value="1"/>
</dbReference>
<evidence type="ECO:0000256" key="3">
    <source>
        <dbReference type="ARBA" id="ARBA00022688"/>
    </source>
</evidence>
<dbReference type="CDD" id="cd02440">
    <property type="entry name" value="AdoMet_MTases"/>
    <property type="match status" value="1"/>
</dbReference>
<reference evidence="6" key="1">
    <citation type="submission" date="2021-06" db="EMBL/GenBank/DDBJ databases">
        <authorList>
            <person name="Kallberg Y."/>
            <person name="Tangrot J."/>
            <person name="Rosling A."/>
        </authorList>
    </citation>
    <scope>NUCLEOTIDE SEQUENCE</scope>
    <source>
        <strain evidence="6">FL130A</strain>
    </source>
</reference>
<name>A0A9N9N6Q0_9GLOM</name>
<evidence type="ECO:0000259" key="5">
    <source>
        <dbReference type="Pfam" id="PF08241"/>
    </source>
</evidence>
<keyword evidence="4" id="KW-0949">S-adenosyl-L-methionine</keyword>
<dbReference type="InterPro" id="IPR029063">
    <property type="entry name" value="SAM-dependent_MTases_sf"/>
</dbReference>
<evidence type="ECO:0000256" key="1">
    <source>
        <dbReference type="ARBA" id="ARBA00022603"/>
    </source>
</evidence>
<feature type="non-terminal residue" evidence="6">
    <location>
        <position position="339"/>
    </location>
</feature>
<feature type="domain" description="Methyltransferase type 11" evidence="5">
    <location>
        <begin position="118"/>
        <end position="217"/>
    </location>
</feature>
<keyword evidence="2" id="KW-0808">Transferase</keyword>
<keyword evidence="7" id="KW-1185">Reference proteome</keyword>
<dbReference type="AlphaFoldDB" id="A0A9N9N6Q0"/>
<protein>
    <submittedName>
        <fullName evidence="6">10162_t:CDS:1</fullName>
    </submittedName>
</protein>
<evidence type="ECO:0000256" key="4">
    <source>
        <dbReference type="ARBA" id="ARBA00022691"/>
    </source>
</evidence>
<evidence type="ECO:0000313" key="7">
    <source>
        <dbReference type="Proteomes" id="UP000789508"/>
    </source>
</evidence>
<dbReference type="InterPro" id="IPR013216">
    <property type="entry name" value="Methyltransf_11"/>
</dbReference>
<dbReference type="GO" id="GO:0005739">
    <property type="term" value="C:mitochondrion"/>
    <property type="evidence" value="ECO:0007669"/>
    <property type="project" value="TreeGrafter"/>
</dbReference>
<evidence type="ECO:0000313" key="6">
    <source>
        <dbReference type="EMBL" id="CAG8707960.1"/>
    </source>
</evidence>
<dbReference type="InterPro" id="IPR010233">
    <property type="entry name" value="UbiG_MeTrfase"/>
</dbReference>
<keyword evidence="1" id="KW-0489">Methyltransferase</keyword>
<dbReference type="OrthoDB" id="3265906at2759"/>
<dbReference type="GO" id="GO:0032259">
    <property type="term" value="P:methylation"/>
    <property type="evidence" value="ECO:0007669"/>
    <property type="project" value="UniProtKB-KW"/>
</dbReference>
<accession>A0A9N9N6Q0</accession>
<comment type="caution">
    <text evidence="6">The sequence shown here is derived from an EMBL/GenBank/DDBJ whole genome shotgun (WGS) entry which is preliminary data.</text>
</comment>
<sequence length="339" mass="38752">FTKRRLSVWINCSLPSYSRILFIPNNRSIHSTTLLWQENIQDSSERQHKNFSSTVNATELEKFNNLSNEWWSSNGSLKLLHRMNGFRIPYIKNQLLKTQKPNQDENSHIYPLRGFKILDIGCGGGILSEPLARLGATVIGADASSQGIEVAKLHAKKDPALFIGPGSLDYRCTTVEQLLKEENESRFDLVCAMEIIEHVDDSKEFIKACAGLVKPDGGQLIVSTISRTPISYLLTILIAENFLRIVPEKTHDYLKYIMPEELQDTIESDYNSYMHDDDDGLRVTGISFKGNDPKKDVLRVTDITGVWYNLATKEWVEFDEKNHLRFSVNYFMTAEKFKH</sequence>
<dbReference type="EMBL" id="CAJVPS010021553">
    <property type="protein sequence ID" value="CAG8707960.1"/>
    <property type="molecule type" value="Genomic_DNA"/>
</dbReference>
<dbReference type="HAMAP" id="MF_00472">
    <property type="entry name" value="UbiG"/>
    <property type="match status" value="1"/>
</dbReference>